<feature type="non-terminal residue" evidence="2">
    <location>
        <position position="1"/>
    </location>
</feature>
<evidence type="ECO:0000256" key="1">
    <source>
        <dbReference type="SAM" id="MobiDB-lite"/>
    </source>
</evidence>
<reference evidence="2" key="1">
    <citation type="journal article" date="2015" name="Nature">
        <title>Complex archaea that bridge the gap between prokaryotes and eukaryotes.</title>
        <authorList>
            <person name="Spang A."/>
            <person name="Saw J.H."/>
            <person name="Jorgensen S.L."/>
            <person name="Zaremba-Niedzwiedzka K."/>
            <person name="Martijn J."/>
            <person name="Lind A.E."/>
            <person name="van Eijk R."/>
            <person name="Schleper C."/>
            <person name="Guy L."/>
            <person name="Ettema T.J."/>
        </authorList>
    </citation>
    <scope>NUCLEOTIDE SEQUENCE</scope>
</reference>
<feature type="region of interest" description="Disordered" evidence="1">
    <location>
        <begin position="63"/>
        <end position="85"/>
    </location>
</feature>
<gene>
    <name evidence="2" type="ORF">LCGC14_2826680</name>
</gene>
<proteinExistence type="predicted"/>
<name>A0A0F8YFB2_9ZZZZ</name>
<protein>
    <submittedName>
        <fullName evidence="2">Uncharacterized protein</fullName>
    </submittedName>
</protein>
<sequence length="85" mass="9826">KMMLPRDAAGGGYGDDTQMYHQGPRYYGPGYGQIANMPTYADLHFYPKEKNYLMTDKYPDTIREIDSDSNMNMSNLKRQPSKSKY</sequence>
<evidence type="ECO:0000313" key="2">
    <source>
        <dbReference type="EMBL" id="KKK80122.1"/>
    </source>
</evidence>
<organism evidence="2">
    <name type="scientific">marine sediment metagenome</name>
    <dbReference type="NCBI Taxonomy" id="412755"/>
    <lineage>
        <taxon>unclassified sequences</taxon>
        <taxon>metagenomes</taxon>
        <taxon>ecological metagenomes</taxon>
    </lineage>
</organism>
<feature type="compositionally biased region" description="Polar residues" evidence="1">
    <location>
        <begin position="68"/>
        <end position="78"/>
    </location>
</feature>
<comment type="caution">
    <text evidence="2">The sequence shown here is derived from an EMBL/GenBank/DDBJ whole genome shotgun (WGS) entry which is preliminary data.</text>
</comment>
<accession>A0A0F8YFB2</accession>
<dbReference type="EMBL" id="LAZR01053726">
    <property type="protein sequence ID" value="KKK80122.1"/>
    <property type="molecule type" value="Genomic_DNA"/>
</dbReference>
<dbReference type="AlphaFoldDB" id="A0A0F8YFB2"/>